<dbReference type="EMBL" id="CAACVG010010463">
    <property type="protein sequence ID" value="VEN55888.1"/>
    <property type="molecule type" value="Genomic_DNA"/>
</dbReference>
<accession>A0A653D6X6</accession>
<sequence>MLTFFGHCIHRSDNMEKLVVQGHAPSGRRHGHSPTRWVDTTKHLLDMSINSVTKLTIINGHKVVINETEYSKDDDLGGSFFHVRVIDVRPEDEGKSGESSTSKDDASREPLAGQDSKENEIPQNSREVGVPKPEKITKA</sequence>
<feature type="region of interest" description="Disordered" evidence="1">
    <location>
        <begin position="89"/>
        <end position="139"/>
    </location>
</feature>
<dbReference type="AlphaFoldDB" id="A0A653D6X6"/>
<evidence type="ECO:0000313" key="3">
    <source>
        <dbReference type="Proteomes" id="UP000410492"/>
    </source>
</evidence>
<dbReference type="OrthoDB" id="6346805at2759"/>
<dbReference type="Proteomes" id="UP000410492">
    <property type="component" value="Unassembled WGS sequence"/>
</dbReference>
<reference evidence="2 3" key="1">
    <citation type="submission" date="2019-01" db="EMBL/GenBank/DDBJ databases">
        <authorList>
            <person name="Sayadi A."/>
        </authorList>
    </citation>
    <scope>NUCLEOTIDE SEQUENCE [LARGE SCALE GENOMIC DNA]</scope>
</reference>
<name>A0A653D6X6_CALMS</name>
<feature type="compositionally biased region" description="Basic and acidic residues" evidence="1">
    <location>
        <begin position="89"/>
        <end position="108"/>
    </location>
</feature>
<protein>
    <submittedName>
        <fullName evidence="2">Uncharacterized protein</fullName>
    </submittedName>
</protein>
<proteinExistence type="predicted"/>
<organism evidence="2 3">
    <name type="scientific">Callosobruchus maculatus</name>
    <name type="common">Southern cowpea weevil</name>
    <name type="synonym">Pulse bruchid</name>
    <dbReference type="NCBI Taxonomy" id="64391"/>
    <lineage>
        <taxon>Eukaryota</taxon>
        <taxon>Metazoa</taxon>
        <taxon>Ecdysozoa</taxon>
        <taxon>Arthropoda</taxon>
        <taxon>Hexapoda</taxon>
        <taxon>Insecta</taxon>
        <taxon>Pterygota</taxon>
        <taxon>Neoptera</taxon>
        <taxon>Endopterygota</taxon>
        <taxon>Coleoptera</taxon>
        <taxon>Polyphaga</taxon>
        <taxon>Cucujiformia</taxon>
        <taxon>Chrysomeloidea</taxon>
        <taxon>Chrysomelidae</taxon>
        <taxon>Bruchinae</taxon>
        <taxon>Bruchini</taxon>
        <taxon>Callosobruchus</taxon>
    </lineage>
</organism>
<evidence type="ECO:0000256" key="1">
    <source>
        <dbReference type="SAM" id="MobiDB-lite"/>
    </source>
</evidence>
<keyword evidence="3" id="KW-1185">Reference proteome</keyword>
<gene>
    <name evidence="2" type="ORF">CALMAC_LOCUS14946</name>
</gene>
<evidence type="ECO:0000313" key="2">
    <source>
        <dbReference type="EMBL" id="VEN55888.1"/>
    </source>
</evidence>